<dbReference type="RefSeq" id="WP_169148572.1">
    <property type="nucleotide sequence ID" value="NZ_JABBGA010000048.1"/>
</dbReference>
<dbReference type="Proteomes" id="UP000580043">
    <property type="component" value="Unassembled WGS sequence"/>
</dbReference>
<evidence type="ECO:0000313" key="2">
    <source>
        <dbReference type="Proteomes" id="UP000580043"/>
    </source>
</evidence>
<dbReference type="InterPro" id="IPR029045">
    <property type="entry name" value="ClpP/crotonase-like_dom_sf"/>
</dbReference>
<gene>
    <name evidence="1" type="ORF">HHL15_25355</name>
</gene>
<dbReference type="EMBL" id="JABBGA010000048">
    <property type="protein sequence ID" value="NML29077.1"/>
    <property type="molecule type" value="Genomic_DNA"/>
</dbReference>
<comment type="caution">
    <text evidence="1">The sequence shown here is derived from an EMBL/GenBank/DDBJ whole genome shotgun (WGS) entry which is preliminary data.</text>
</comment>
<dbReference type="SUPFAM" id="SSF52096">
    <property type="entry name" value="ClpP/crotonase"/>
    <property type="match status" value="1"/>
</dbReference>
<organism evidence="1 2">
    <name type="scientific">Zoogloea dura</name>
    <dbReference type="NCBI Taxonomy" id="2728840"/>
    <lineage>
        <taxon>Bacteria</taxon>
        <taxon>Pseudomonadati</taxon>
        <taxon>Pseudomonadota</taxon>
        <taxon>Betaproteobacteria</taxon>
        <taxon>Rhodocyclales</taxon>
        <taxon>Zoogloeaceae</taxon>
        <taxon>Zoogloea</taxon>
    </lineage>
</organism>
<reference evidence="1 2" key="1">
    <citation type="submission" date="2020-04" db="EMBL/GenBank/DDBJ databases">
        <title>Zoogloea sp. G-4-1-14 isolated from soil.</title>
        <authorList>
            <person name="Dahal R.H."/>
        </authorList>
    </citation>
    <scope>NUCLEOTIDE SEQUENCE [LARGE SCALE GENOMIC DNA]</scope>
    <source>
        <strain evidence="1 2">G-4-1-14</strain>
    </source>
</reference>
<sequence length="233" mass="23860">MSLHSLLDTLFPAGHAVAVEGKLIAGTAQAGDGPVAVLGTTDAAAIGHDIALGLAGRLLDLIEQHPGRPIVFLVDTSGQALSRAEELLCLNGSLAHLARCVDLARRQGHRSVALVTGQAVSGGFLSFGLMADQTFALADAQVRVMDLKAMARVTKIPHERLVELAGSSPTFAPGAENYQRMGAIAAIWPQASAALLDAALAGVDHGDTRLLAGRERGGRMLGAAVVDAVLAAG</sequence>
<keyword evidence="2" id="KW-1185">Reference proteome</keyword>
<dbReference type="Pfam" id="PF06833">
    <property type="entry name" value="MdcE"/>
    <property type="match status" value="1"/>
</dbReference>
<proteinExistence type="predicted"/>
<protein>
    <submittedName>
        <fullName evidence="1">Biotin-independent malonate decarboxylase subunit gamma</fullName>
    </submittedName>
</protein>
<accession>A0A848GAA0</accession>
<dbReference type="Gene3D" id="3.90.226.10">
    <property type="entry name" value="2-enoyl-CoA Hydratase, Chain A, domain 1"/>
    <property type="match status" value="1"/>
</dbReference>
<dbReference type="AlphaFoldDB" id="A0A848GAA0"/>
<name>A0A848GAA0_9RHOO</name>
<evidence type="ECO:0000313" key="1">
    <source>
        <dbReference type="EMBL" id="NML29077.1"/>
    </source>
</evidence>